<evidence type="ECO:0000313" key="1">
    <source>
        <dbReference type="EMBL" id="KAK8027759.1"/>
    </source>
</evidence>
<evidence type="ECO:0008006" key="3">
    <source>
        <dbReference type="Google" id="ProtNLM"/>
    </source>
</evidence>
<comment type="caution">
    <text evidence="1">The sequence shown here is derived from an EMBL/GenBank/DDBJ whole genome shotgun (WGS) entry which is preliminary data.</text>
</comment>
<dbReference type="EMBL" id="JAQQWI010000007">
    <property type="protein sequence ID" value="KAK8027759.1"/>
    <property type="molecule type" value="Genomic_DNA"/>
</dbReference>
<protein>
    <recommendedName>
        <fullName evidence="3">DUF4440 domain-containing protein</fullName>
    </recommendedName>
</protein>
<dbReference type="Proteomes" id="UP001396898">
    <property type="component" value="Unassembled WGS sequence"/>
</dbReference>
<name>A0ABR1S7D1_9PEZI</name>
<sequence length="313" mass="34092">MAGKGKQDDEVLAAVTGFLDSFSDKPTPLAETRNRVLPSAYVVDWRAHAGELIRTAQNEWVDEMERRLDRMRDAGLRSFVQVLAATADELPPPRVWVDAGQGIAAVWAGFAMRSNGEEKYRGVGAFTLYQCPQQKTVKKDEGGDGGGGGDGDWKIAAYVDARWDPEYFRPRPTEDEQATGELLAAARALADLVNSETENSGDAARCLVLPNCITHRLDNKNGLHSVLFEGLLAEKDAVAKETGQHGRKVEVLDGEGRVVAGVGFLWMHYTVVATPEETGAGQTTTKGTATLTFLQKNGKWLVSGMQEAERLPF</sequence>
<keyword evidence="2" id="KW-1185">Reference proteome</keyword>
<accession>A0ABR1S7D1</accession>
<proteinExistence type="predicted"/>
<gene>
    <name evidence="1" type="ORF">PG991_004815</name>
</gene>
<evidence type="ECO:0000313" key="2">
    <source>
        <dbReference type="Proteomes" id="UP001396898"/>
    </source>
</evidence>
<organism evidence="1 2">
    <name type="scientific">Apiospora marii</name>
    <dbReference type="NCBI Taxonomy" id="335849"/>
    <lineage>
        <taxon>Eukaryota</taxon>
        <taxon>Fungi</taxon>
        <taxon>Dikarya</taxon>
        <taxon>Ascomycota</taxon>
        <taxon>Pezizomycotina</taxon>
        <taxon>Sordariomycetes</taxon>
        <taxon>Xylariomycetidae</taxon>
        <taxon>Amphisphaeriales</taxon>
        <taxon>Apiosporaceae</taxon>
        <taxon>Apiospora</taxon>
    </lineage>
</organism>
<reference evidence="1 2" key="1">
    <citation type="submission" date="2023-01" db="EMBL/GenBank/DDBJ databases">
        <title>Analysis of 21 Apiospora genomes using comparative genomics revels a genus with tremendous synthesis potential of carbohydrate active enzymes and secondary metabolites.</title>
        <authorList>
            <person name="Sorensen T."/>
        </authorList>
    </citation>
    <scope>NUCLEOTIDE SEQUENCE [LARGE SCALE GENOMIC DNA]</scope>
    <source>
        <strain evidence="1 2">CBS 20057</strain>
    </source>
</reference>